<dbReference type="InterPro" id="IPR016197">
    <property type="entry name" value="Chromo-like_dom_sf"/>
</dbReference>
<dbReference type="CDD" id="cd00024">
    <property type="entry name" value="CD_CSD"/>
    <property type="match status" value="1"/>
</dbReference>
<organism evidence="4">
    <name type="scientific">Absidia glauca</name>
    <name type="common">Pin mould</name>
    <dbReference type="NCBI Taxonomy" id="4829"/>
    <lineage>
        <taxon>Eukaryota</taxon>
        <taxon>Fungi</taxon>
        <taxon>Fungi incertae sedis</taxon>
        <taxon>Mucoromycota</taxon>
        <taxon>Mucoromycotina</taxon>
        <taxon>Mucoromycetes</taxon>
        <taxon>Mucorales</taxon>
        <taxon>Cunninghamellaceae</taxon>
        <taxon>Absidia</taxon>
    </lineage>
</organism>
<dbReference type="Gene3D" id="1.10.340.70">
    <property type="match status" value="1"/>
</dbReference>
<dbReference type="InterPro" id="IPR041588">
    <property type="entry name" value="Integrase_H2C2"/>
</dbReference>
<dbReference type="PROSITE" id="PS50013">
    <property type="entry name" value="CHROMO_2"/>
    <property type="match status" value="1"/>
</dbReference>
<dbReference type="InterPro" id="IPR036397">
    <property type="entry name" value="RNaseH_sf"/>
</dbReference>
<dbReference type="Gene3D" id="2.40.50.40">
    <property type="match status" value="1"/>
</dbReference>
<evidence type="ECO:0000313" key="4">
    <source>
        <dbReference type="EMBL" id="SAL98530.1"/>
    </source>
</evidence>
<reference evidence="4" key="1">
    <citation type="submission" date="2016-04" db="EMBL/GenBank/DDBJ databases">
        <authorList>
            <person name="Evans L.H."/>
            <person name="Alamgir A."/>
            <person name="Owens N."/>
            <person name="Weber N.D."/>
            <person name="Virtaneva K."/>
            <person name="Barbian K."/>
            <person name="Babar A."/>
            <person name="Rosenke K."/>
        </authorList>
    </citation>
    <scope>NUCLEOTIDE SEQUENCE [LARGE SCALE GENOMIC DNA]</scope>
    <source>
        <strain evidence="4">CBS 101.48</strain>
    </source>
</reference>
<evidence type="ECO:0000259" key="3">
    <source>
        <dbReference type="PROSITE" id="PS50994"/>
    </source>
</evidence>
<evidence type="ECO:0000313" key="5">
    <source>
        <dbReference type="Proteomes" id="UP000078561"/>
    </source>
</evidence>
<dbReference type="Pfam" id="PF00385">
    <property type="entry name" value="Chromo"/>
    <property type="match status" value="1"/>
</dbReference>
<dbReference type="STRING" id="4829.A0A163IYG7"/>
<accession>A0A163IYG7</accession>
<dbReference type="GO" id="GO:0005634">
    <property type="term" value="C:nucleus"/>
    <property type="evidence" value="ECO:0007669"/>
    <property type="project" value="UniProtKB-ARBA"/>
</dbReference>
<evidence type="ECO:0008006" key="6">
    <source>
        <dbReference type="Google" id="ProtNLM"/>
    </source>
</evidence>
<dbReference type="PROSITE" id="PS50994">
    <property type="entry name" value="INTEGRASE"/>
    <property type="match status" value="1"/>
</dbReference>
<dbReference type="OrthoDB" id="2285631at2759"/>
<dbReference type="InterPro" id="IPR001584">
    <property type="entry name" value="Integrase_cat-core"/>
</dbReference>
<protein>
    <recommendedName>
        <fullName evidence="6">Integrase catalytic domain-containing protein</fullName>
    </recommendedName>
</protein>
<dbReference type="GO" id="GO:0015074">
    <property type="term" value="P:DNA integration"/>
    <property type="evidence" value="ECO:0007669"/>
    <property type="project" value="InterPro"/>
</dbReference>
<feature type="compositionally biased region" description="Basic and acidic residues" evidence="1">
    <location>
        <begin position="479"/>
        <end position="491"/>
    </location>
</feature>
<dbReference type="InParanoid" id="A0A163IYG7"/>
<dbReference type="SUPFAM" id="SSF54160">
    <property type="entry name" value="Chromo domain-like"/>
    <property type="match status" value="1"/>
</dbReference>
<dbReference type="Proteomes" id="UP000078561">
    <property type="component" value="Unassembled WGS sequence"/>
</dbReference>
<feature type="domain" description="Integrase catalytic" evidence="3">
    <location>
        <begin position="200"/>
        <end position="358"/>
    </location>
</feature>
<feature type="region of interest" description="Disordered" evidence="1">
    <location>
        <begin position="470"/>
        <end position="491"/>
    </location>
</feature>
<evidence type="ECO:0000259" key="2">
    <source>
        <dbReference type="PROSITE" id="PS50013"/>
    </source>
</evidence>
<name>A0A163IYG7_ABSGL</name>
<dbReference type="Gene3D" id="3.30.420.10">
    <property type="entry name" value="Ribonuclease H-like superfamily/Ribonuclease H"/>
    <property type="match status" value="1"/>
</dbReference>
<sequence length="549" mass="63133">MMINWYDTILQYNFTVAHIPGMTNVLPDALSRLFPVEKELAGDDDTNEHQKKKRYNPHKMQKIVAKHEHEHREEKIETPIHAKKKIELSNEEYLVPTEKDRKDIIKKYHRSATLHMYSHLLQPEERITKTIQDKLERESILERQHAFGHFGAEAVEKAIQADGMNWPNLRKDAIEMVKRCNACMQYNIVRKGYNPLASITANHPGDHWAIDLAGEFGETHNGNVYILVMVDICTKYVIAKPIPDKTSVTITNMLIDVFCTFGFPKIIQTDNGTEFVNGLVALLTKTTRMDHRVISAYHPRANGAAENKVKTVKATLEKQIDGQSKDWDLYVTPVQLAINPKIVRLHGSAPFSLMFARKLDDFKDYRGTELPTSMSDTGTDEIYKKINDMPEIVLPAIAQRTQDIRDASQKKFDKTLKIIDYPIGSLVSIRKPTRTVQMEPKFNGPFTVVRKNKGGAYTLQQRDGELLPKQYPPSALKSVSEDPRTSSEERWEVQSIIDHKGTPGKYEYKVRWKGYDADADTWEPTSYFDDIDTIKQYWRSRGSKNKRKL</sequence>
<dbReference type="Pfam" id="PF17921">
    <property type="entry name" value="Integrase_H2C2"/>
    <property type="match status" value="1"/>
</dbReference>
<dbReference type="InterPro" id="IPR050951">
    <property type="entry name" value="Retrovirus_Pol_polyprotein"/>
</dbReference>
<dbReference type="SUPFAM" id="SSF53098">
    <property type="entry name" value="Ribonuclease H-like"/>
    <property type="match status" value="1"/>
</dbReference>
<dbReference type="InterPro" id="IPR000953">
    <property type="entry name" value="Chromo/chromo_shadow_dom"/>
</dbReference>
<dbReference type="InterPro" id="IPR012337">
    <property type="entry name" value="RNaseH-like_sf"/>
</dbReference>
<dbReference type="Pfam" id="PF00665">
    <property type="entry name" value="rve"/>
    <property type="match status" value="1"/>
</dbReference>
<dbReference type="InterPro" id="IPR023780">
    <property type="entry name" value="Chromo_domain"/>
</dbReference>
<dbReference type="GO" id="GO:0003676">
    <property type="term" value="F:nucleic acid binding"/>
    <property type="evidence" value="ECO:0007669"/>
    <property type="project" value="InterPro"/>
</dbReference>
<dbReference type="SMART" id="SM00298">
    <property type="entry name" value="CHROMO"/>
    <property type="match status" value="1"/>
</dbReference>
<dbReference type="AlphaFoldDB" id="A0A163IYG7"/>
<evidence type="ECO:0000256" key="1">
    <source>
        <dbReference type="SAM" id="MobiDB-lite"/>
    </source>
</evidence>
<dbReference type="PANTHER" id="PTHR37984">
    <property type="entry name" value="PROTEIN CBG26694"/>
    <property type="match status" value="1"/>
</dbReference>
<proteinExistence type="predicted"/>
<dbReference type="PANTHER" id="PTHR37984:SF5">
    <property type="entry name" value="PROTEIN NYNRIN-LIKE"/>
    <property type="match status" value="1"/>
</dbReference>
<gene>
    <name evidence="4" type="primary">ABSGL_04079.1 scaffold 5027</name>
</gene>
<keyword evidence="5" id="KW-1185">Reference proteome</keyword>
<feature type="domain" description="Chromo" evidence="2">
    <location>
        <begin position="491"/>
        <end position="549"/>
    </location>
</feature>
<dbReference type="EMBL" id="LT552199">
    <property type="protein sequence ID" value="SAL98530.1"/>
    <property type="molecule type" value="Genomic_DNA"/>
</dbReference>